<dbReference type="PANTHER" id="PTHR43133:SF46">
    <property type="entry name" value="RNA POLYMERASE SIGMA-70 FACTOR ECF SUBFAMILY"/>
    <property type="match status" value="1"/>
</dbReference>
<dbReference type="CDD" id="cd06171">
    <property type="entry name" value="Sigma70_r4"/>
    <property type="match status" value="1"/>
</dbReference>
<keyword evidence="2" id="KW-0805">Transcription regulation</keyword>
<dbReference type="InterPro" id="IPR013249">
    <property type="entry name" value="RNA_pol_sigma70_r4_t2"/>
</dbReference>
<dbReference type="InterPro" id="IPR036388">
    <property type="entry name" value="WH-like_DNA-bd_sf"/>
</dbReference>
<dbReference type="InterPro" id="IPR039425">
    <property type="entry name" value="RNA_pol_sigma-70-like"/>
</dbReference>
<name>A0AAJ6B561_9SPHI</name>
<evidence type="ECO:0000256" key="4">
    <source>
        <dbReference type="ARBA" id="ARBA00023163"/>
    </source>
</evidence>
<dbReference type="SUPFAM" id="SSF88659">
    <property type="entry name" value="Sigma3 and sigma4 domains of RNA polymerase sigma factors"/>
    <property type="match status" value="1"/>
</dbReference>
<dbReference type="Gene3D" id="1.10.1740.10">
    <property type="match status" value="1"/>
</dbReference>
<dbReference type="GO" id="GO:0006352">
    <property type="term" value="P:DNA-templated transcription initiation"/>
    <property type="evidence" value="ECO:0007669"/>
    <property type="project" value="InterPro"/>
</dbReference>
<evidence type="ECO:0000256" key="1">
    <source>
        <dbReference type="ARBA" id="ARBA00010641"/>
    </source>
</evidence>
<sequence length="196" mass="23312">MNAYKIHTDQELTTLLKQDSQAAFKQVFDSWHKKLFHFSLRYLNNREEAEEAVHDTFLNFWAYRQSLDTEYPVEALLYTTCKRLCLNRMRGASRSKVAHDVLWNNYEDICNSTEEALNLADLEIFTERAILKLPKQQQLVFRMSRDEGLSQKVIAEKLQISKETVKKHSAEALKSLRIHFNNYGLLWYFMLFMYKN</sequence>
<dbReference type="InterPro" id="IPR013324">
    <property type="entry name" value="RNA_pol_sigma_r3/r4-like"/>
</dbReference>
<dbReference type="InterPro" id="IPR007627">
    <property type="entry name" value="RNA_pol_sigma70_r2"/>
</dbReference>
<evidence type="ECO:0000259" key="5">
    <source>
        <dbReference type="Pfam" id="PF04542"/>
    </source>
</evidence>
<evidence type="ECO:0000256" key="3">
    <source>
        <dbReference type="ARBA" id="ARBA00023082"/>
    </source>
</evidence>
<dbReference type="Gene3D" id="1.10.10.10">
    <property type="entry name" value="Winged helix-like DNA-binding domain superfamily/Winged helix DNA-binding domain"/>
    <property type="match status" value="1"/>
</dbReference>
<dbReference type="InterPro" id="IPR014284">
    <property type="entry name" value="RNA_pol_sigma-70_dom"/>
</dbReference>
<proteinExistence type="inferred from homology"/>
<evidence type="ECO:0000259" key="6">
    <source>
        <dbReference type="Pfam" id="PF08281"/>
    </source>
</evidence>
<dbReference type="Pfam" id="PF08281">
    <property type="entry name" value="Sigma70_r4_2"/>
    <property type="match status" value="1"/>
</dbReference>
<evidence type="ECO:0000313" key="7">
    <source>
        <dbReference type="EMBL" id="WEK17850.1"/>
    </source>
</evidence>
<dbReference type="InterPro" id="IPR013325">
    <property type="entry name" value="RNA_pol_sigma_r2"/>
</dbReference>
<comment type="similarity">
    <text evidence="1">Belongs to the sigma-70 factor family. ECF subfamily.</text>
</comment>
<dbReference type="SUPFAM" id="SSF88946">
    <property type="entry name" value="Sigma2 domain of RNA polymerase sigma factors"/>
    <property type="match status" value="1"/>
</dbReference>
<dbReference type="AlphaFoldDB" id="A0AAJ6B561"/>
<evidence type="ECO:0000256" key="2">
    <source>
        <dbReference type="ARBA" id="ARBA00023015"/>
    </source>
</evidence>
<dbReference type="NCBIfam" id="TIGR02937">
    <property type="entry name" value="sigma70-ECF"/>
    <property type="match status" value="1"/>
</dbReference>
<evidence type="ECO:0000313" key="8">
    <source>
        <dbReference type="Proteomes" id="UP001214530"/>
    </source>
</evidence>
<keyword evidence="3" id="KW-0731">Sigma factor</keyword>
<dbReference type="Proteomes" id="UP001214530">
    <property type="component" value="Chromosome"/>
</dbReference>
<dbReference type="PANTHER" id="PTHR43133">
    <property type="entry name" value="RNA POLYMERASE ECF-TYPE SIGMA FACTO"/>
    <property type="match status" value="1"/>
</dbReference>
<keyword evidence="4" id="KW-0804">Transcription</keyword>
<dbReference type="GO" id="GO:0016987">
    <property type="term" value="F:sigma factor activity"/>
    <property type="evidence" value="ECO:0007669"/>
    <property type="project" value="UniProtKB-KW"/>
</dbReference>
<reference evidence="7" key="1">
    <citation type="submission" date="2023-03" db="EMBL/GenBank/DDBJ databases">
        <title>Andean soil-derived lignocellulolytic bacterial consortium as a source of novel taxa and putative plastic-active enzymes.</title>
        <authorList>
            <person name="Diaz-Garcia L."/>
            <person name="Chuvochina M."/>
            <person name="Feuerriegel G."/>
            <person name="Bunk B."/>
            <person name="Sproer C."/>
            <person name="Streit W.R."/>
            <person name="Rodriguez L.M."/>
            <person name="Overmann J."/>
            <person name="Jimenez D.J."/>
        </authorList>
    </citation>
    <scope>NUCLEOTIDE SEQUENCE</scope>
    <source>
        <strain evidence="7">MAG 3858</strain>
    </source>
</reference>
<gene>
    <name evidence="7" type="ORF">P0Y49_13685</name>
</gene>
<dbReference type="NCBIfam" id="TIGR02985">
    <property type="entry name" value="Sig70_bacteroi1"/>
    <property type="match status" value="1"/>
</dbReference>
<organism evidence="7 8">
    <name type="scientific">Candidatus Pedobacter colombiensis</name>
    <dbReference type="NCBI Taxonomy" id="3121371"/>
    <lineage>
        <taxon>Bacteria</taxon>
        <taxon>Pseudomonadati</taxon>
        <taxon>Bacteroidota</taxon>
        <taxon>Sphingobacteriia</taxon>
        <taxon>Sphingobacteriales</taxon>
        <taxon>Sphingobacteriaceae</taxon>
        <taxon>Pedobacter</taxon>
    </lineage>
</organism>
<feature type="domain" description="RNA polymerase sigma-70 region 2" evidence="5">
    <location>
        <begin position="28"/>
        <end position="94"/>
    </location>
</feature>
<dbReference type="GO" id="GO:0003677">
    <property type="term" value="F:DNA binding"/>
    <property type="evidence" value="ECO:0007669"/>
    <property type="project" value="InterPro"/>
</dbReference>
<protein>
    <submittedName>
        <fullName evidence="7">RNA polymerase sigma-70 factor</fullName>
    </submittedName>
</protein>
<accession>A0AAJ6B561</accession>
<dbReference type="EMBL" id="CP119313">
    <property type="protein sequence ID" value="WEK17850.1"/>
    <property type="molecule type" value="Genomic_DNA"/>
</dbReference>
<dbReference type="InterPro" id="IPR014327">
    <property type="entry name" value="RNA_pol_sigma70_bacteroid"/>
</dbReference>
<feature type="domain" description="RNA polymerase sigma factor 70 region 4 type 2" evidence="6">
    <location>
        <begin position="127"/>
        <end position="176"/>
    </location>
</feature>
<dbReference type="Pfam" id="PF04542">
    <property type="entry name" value="Sigma70_r2"/>
    <property type="match status" value="1"/>
</dbReference>